<feature type="domain" description="DUF4340" evidence="2">
    <location>
        <begin position="77"/>
        <end position="294"/>
    </location>
</feature>
<protein>
    <recommendedName>
        <fullName evidence="2">DUF4340 domain-containing protein</fullName>
    </recommendedName>
</protein>
<feature type="compositionally biased region" description="Basic and acidic residues" evidence="1">
    <location>
        <begin position="473"/>
        <end position="484"/>
    </location>
</feature>
<feature type="region of interest" description="Disordered" evidence="1">
    <location>
        <begin position="422"/>
        <end position="484"/>
    </location>
</feature>
<dbReference type="InterPro" id="IPR025641">
    <property type="entry name" value="DUF4340"/>
</dbReference>
<evidence type="ECO:0000259" key="2">
    <source>
        <dbReference type="Pfam" id="PF14238"/>
    </source>
</evidence>
<feature type="compositionally biased region" description="Low complexity" evidence="1">
    <location>
        <begin position="621"/>
        <end position="634"/>
    </location>
</feature>
<dbReference type="KEGG" id="amuc:Pan181_05760"/>
<evidence type="ECO:0000313" key="4">
    <source>
        <dbReference type="Proteomes" id="UP000315750"/>
    </source>
</evidence>
<reference evidence="3 4" key="1">
    <citation type="submission" date="2019-02" db="EMBL/GenBank/DDBJ databases">
        <title>Deep-cultivation of Planctomycetes and their phenomic and genomic characterization uncovers novel biology.</title>
        <authorList>
            <person name="Wiegand S."/>
            <person name="Jogler M."/>
            <person name="Boedeker C."/>
            <person name="Pinto D."/>
            <person name="Vollmers J."/>
            <person name="Rivas-Marin E."/>
            <person name="Kohn T."/>
            <person name="Peeters S.H."/>
            <person name="Heuer A."/>
            <person name="Rast P."/>
            <person name="Oberbeckmann S."/>
            <person name="Bunk B."/>
            <person name="Jeske O."/>
            <person name="Meyerdierks A."/>
            <person name="Storesund J.E."/>
            <person name="Kallscheuer N."/>
            <person name="Luecker S."/>
            <person name="Lage O.M."/>
            <person name="Pohl T."/>
            <person name="Merkel B.J."/>
            <person name="Hornburger P."/>
            <person name="Mueller R.-W."/>
            <person name="Bruemmer F."/>
            <person name="Labrenz M."/>
            <person name="Spormann A.M."/>
            <person name="Op den Camp H."/>
            <person name="Overmann J."/>
            <person name="Amann R."/>
            <person name="Jetten M.S.M."/>
            <person name="Mascher T."/>
            <person name="Medema M.H."/>
            <person name="Devos D.P."/>
            <person name="Kaster A.-K."/>
            <person name="Ovreas L."/>
            <person name="Rohde M."/>
            <person name="Galperin M.Y."/>
            <person name="Jogler C."/>
        </authorList>
    </citation>
    <scope>NUCLEOTIDE SEQUENCE [LARGE SCALE GENOMIC DNA]</scope>
    <source>
        <strain evidence="3 4">Pan181</strain>
    </source>
</reference>
<proteinExistence type="predicted"/>
<dbReference type="AlphaFoldDB" id="A0A518AI50"/>
<evidence type="ECO:0000313" key="3">
    <source>
        <dbReference type="EMBL" id="QDU54395.1"/>
    </source>
</evidence>
<name>A0A518AI50_9BACT</name>
<accession>A0A518AI50</accession>
<dbReference type="OrthoDB" id="241105at2"/>
<evidence type="ECO:0000256" key="1">
    <source>
        <dbReference type="SAM" id="MobiDB-lite"/>
    </source>
</evidence>
<dbReference type="Pfam" id="PF14238">
    <property type="entry name" value="DUF4340"/>
    <property type="match status" value="1"/>
</dbReference>
<dbReference type="EMBL" id="CP036278">
    <property type="protein sequence ID" value="QDU54395.1"/>
    <property type="molecule type" value="Genomic_DNA"/>
</dbReference>
<feature type="region of interest" description="Disordered" evidence="1">
    <location>
        <begin position="531"/>
        <end position="656"/>
    </location>
</feature>
<keyword evidence="4" id="KW-1185">Reference proteome</keyword>
<organism evidence="3 4">
    <name type="scientific">Aeoliella mucimassa</name>
    <dbReference type="NCBI Taxonomy" id="2527972"/>
    <lineage>
        <taxon>Bacteria</taxon>
        <taxon>Pseudomonadati</taxon>
        <taxon>Planctomycetota</taxon>
        <taxon>Planctomycetia</taxon>
        <taxon>Pirellulales</taxon>
        <taxon>Lacipirellulaceae</taxon>
        <taxon>Aeoliella</taxon>
    </lineage>
</organism>
<feature type="compositionally biased region" description="Acidic residues" evidence="1">
    <location>
        <begin position="635"/>
        <end position="650"/>
    </location>
</feature>
<feature type="compositionally biased region" description="Acidic residues" evidence="1">
    <location>
        <begin position="369"/>
        <end position="387"/>
    </location>
</feature>
<sequence>MSELNKTTCYFVAALAAVALAIFTRPSVEEFDVEQRLGETLVEDFPTDAPKRLRITHMNEETGELDSFEVAEKSGGWIIPSKGGYPADATRQLAEAVEGVVGREILEVVDADSAQHVTYGVVAPEDSSADAGFGTHVELVGENDQSLADLIIGEQVTDSEQQHWVRRSGQDVVYAAEIDLSKFSTNFADWIEKDLLKLNTFDISEVSINDYSVQVNPVLTNRGLQLQVVEDYRNKFDLVFDDDQNQWLPKKLETYNTETNSYDPLRLADNEVLNADSLRELKSALEDLVIVDVERKPDGLSGDLKAGEEFMSSDETKMSLAQRGFYPLSENGGVALYSSEGEIVITLNSGVEYVLRFGELQADSSAEGETAEDAAETEAEQTTDDTEGNAGLNRYLFVMARFNESAIEPPVLEDLPELPAADEAAKEPATEEPSDENAESTFDESAEEATDETTDAADSTEETTDQPTTEQIEAERARIDLNNKRAQDEYNEKIAAGKKQVEELNDRFGDWYYVIPNDVFKKVHLGREQVITTAQPEAGGQAPPANPASPNTMIPGLPGLESLMGGRGAAAPPAAAEESDELPAVEAPESTPDASSSPDATAPEAETSEAEAAEADKTEAEAAPADEQLAASESESTEPTDSESPAEESADAPSSN</sequence>
<feature type="compositionally biased region" description="Low complexity" evidence="1">
    <location>
        <begin position="534"/>
        <end position="551"/>
    </location>
</feature>
<dbReference type="Proteomes" id="UP000315750">
    <property type="component" value="Chromosome"/>
</dbReference>
<gene>
    <name evidence="3" type="ORF">Pan181_05760</name>
</gene>
<feature type="region of interest" description="Disordered" evidence="1">
    <location>
        <begin position="363"/>
        <end position="388"/>
    </location>
</feature>
<dbReference type="RefSeq" id="WP_145245380.1">
    <property type="nucleotide sequence ID" value="NZ_CP036278.1"/>
</dbReference>
<feature type="compositionally biased region" description="Acidic residues" evidence="1">
    <location>
        <begin position="430"/>
        <end position="464"/>
    </location>
</feature>